<dbReference type="EMBL" id="CAKLPX010000001">
    <property type="protein sequence ID" value="CAH0990478.1"/>
    <property type="molecule type" value="Genomic_DNA"/>
</dbReference>
<comment type="caution">
    <text evidence="2">The sequence shown here is derived from an EMBL/GenBank/DDBJ whole genome shotgun (WGS) entry which is preliminary data.</text>
</comment>
<keyword evidence="1" id="KW-0732">Signal</keyword>
<dbReference type="Proteomes" id="UP000838100">
    <property type="component" value="Unassembled WGS sequence"/>
</dbReference>
<accession>A0ABN8EDQ5</accession>
<sequence>MRFFIVALTILLSACSSTPHNPTTFQYQIAEGKDEKQIRGDIKNVVIASINFGSPSRHYLQKEQYKVDAAVKSYLTKNGFNLLPEHHFENALRKATYEYGKYYDENTGKLNRNTQQKVLLSVLQQLEESTDADTIIFTDLIERKISFTANMQRQARFDGVTRKVTLQGPSNSVPVDFDWNQLVDAVSLQVAMFDIKGNVLFSSLGGISATQSVDTRKSPPRFVRSRNVLSSTSQIEEGVELAFHPIITMKSYPGKKAQ</sequence>
<reference evidence="2" key="1">
    <citation type="submission" date="2021-12" db="EMBL/GenBank/DDBJ databases">
        <authorList>
            <person name="Rodrigo-Torres L."/>
            <person name="Arahal R. D."/>
            <person name="Lucena T."/>
        </authorList>
    </citation>
    <scope>NUCLEOTIDE SEQUENCE</scope>
    <source>
        <strain evidence="2">CECT 8267</strain>
    </source>
</reference>
<evidence type="ECO:0000256" key="1">
    <source>
        <dbReference type="SAM" id="SignalP"/>
    </source>
</evidence>
<evidence type="ECO:0000313" key="3">
    <source>
        <dbReference type="Proteomes" id="UP000838100"/>
    </source>
</evidence>
<protein>
    <submittedName>
        <fullName evidence="2">Uncharacterized protein</fullName>
    </submittedName>
</protein>
<evidence type="ECO:0000313" key="2">
    <source>
        <dbReference type="EMBL" id="CAH0990478.1"/>
    </source>
</evidence>
<keyword evidence="3" id="KW-1185">Reference proteome</keyword>
<dbReference type="PROSITE" id="PS51257">
    <property type="entry name" value="PROKAR_LIPOPROTEIN"/>
    <property type="match status" value="1"/>
</dbReference>
<dbReference type="RefSeq" id="WP_237443162.1">
    <property type="nucleotide sequence ID" value="NZ_CAKLPX010000001.1"/>
</dbReference>
<feature type="signal peptide" evidence="1">
    <location>
        <begin position="1"/>
        <end position="19"/>
    </location>
</feature>
<organism evidence="2 3">
    <name type="scientific">Sinobacterium norvegicum</name>
    <dbReference type="NCBI Taxonomy" id="1641715"/>
    <lineage>
        <taxon>Bacteria</taxon>
        <taxon>Pseudomonadati</taxon>
        <taxon>Pseudomonadota</taxon>
        <taxon>Gammaproteobacteria</taxon>
        <taxon>Cellvibrionales</taxon>
        <taxon>Spongiibacteraceae</taxon>
        <taxon>Sinobacterium</taxon>
    </lineage>
</organism>
<feature type="chain" id="PRO_5045827455" evidence="1">
    <location>
        <begin position="20"/>
        <end position="258"/>
    </location>
</feature>
<name>A0ABN8EDQ5_9GAMM</name>
<gene>
    <name evidence="2" type="ORF">SIN8267_00570</name>
</gene>
<proteinExistence type="predicted"/>